<name>A0A9J9HF50_RHIWR</name>
<keyword evidence="9" id="KW-1185">Reference proteome</keyword>
<gene>
    <name evidence="8" type="ordered locus">Swit_4174</name>
</gene>
<evidence type="ECO:0000259" key="7">
    <source>
        <dbReference type="PROSITE" id="PS51296"/>
    </source>
</evidence>
<dbReference type="GO" id="GO:0005506">
    <property type="term" value="F:iron ion binding"/>
    <property type="evidence" value="ECO:0007669"/>
    <property type="project" value="InterPro"/>
</dbReference>
<dbReference type="AlphaFoldDB" id="A0A9J9HF50"/>
<evidence type="ECO:0000256" key="4">
    <source>
        <dbReference type="ARBA" id="ARBA00023002"/>
    </source>
</evidence>
<evidence type="ECO:0000313" key="8">
    <source>
        <dbReference type="EMBL" id="ABQ70514.1"/>
    </source>
</evidence>
<evidence type="ECO:0000256" key="2">
    <source>
        <dbReference type="ARBA" id="ARBA00022714"/>
    </source>
</evidence>
<evidence type="ECO:0000256" key="5">
    <source>
        <dbReference type="ARBA" id="ARBA00023004"/>
    </source>
</evidence>
<dbReference type="SUPFAM" id="SSF50022">
    <property type="entry name" value="ISP domain"/>
    <property type="match status" value="1"/>
</dbReference>
<dbReference type="InterPro" id="IPR015879">
    <property type="entry name" value="Ring_hydroxy_dOase_asu_C_dom"/>
</dbReference>
<accession>A0A9J9HF50</accession>
<dbReference type="InterPro" id="IPR001663">
    <property type="entry name" value="Rng_hydr_dOase-A"/>
</dbReference>
<dbReference type="Pfam" id="PF00355">
    <property type="entry name" value="Rieske"/>
    <property type="match status" value="1"/>
</dbReference>
<reference evidence="8 9" key="1">
    <citation type="journal article" date="2010" name="J. Bacteriol.">
        <title>Genome sequence of the dioxin-mineralizing bacterium Sphingomonas wittichii RW1.</title>
        <authorList>
            <person name="Miller T.R."/>
            <person name="Delcher A.L."/>
            <person name="Salzberg S.L."/>
            <person name="Saunders E."/>
            <person name="Detter J.C."/>
            <person name="Halden R.U."/>
        </authorList>
    </citation>
    <scope>NUCLEOTIDE SEQUENCE [LARGE SCALE GENOMIC DNA]</scope>
    <source>
        <strain evidence="9">DSM 6014 / CCUG 31198 / JCM 15750 / NBRC 105917 / EY 4224 / RW1</strain>
    </source>
</reference>
<evidence type="ECO:0000256" key="6">
    <source>
        <dbReference type="ARBA" id="ARBA00023014"/>
    </source>
</evidence>
<keyword evidence="3" id="KW-0479">Metal-binding</keyword>
<dbReference type="PRINTS" id="PR00090">
    <property type="entry name" value="RNGDIOXGNASE"/>
</dbReference>
<keyword evidence="2" id="KW-0001">2Fe-2S</keyword>
<dbReference type="InterPro" id="IPR036922">
    <property type="entry name" value="Rieske_2Fe-2S_sf"/>
</dbReference>
<dbReference type="PANTHER" id="PTHR43756">
    <property type="entry name" value="CHOLINE MONOOXYGENASE, CHLOROPLASTIC"/>
    <property type="match status" value="1"/>
</dbReference>
<comment type="similarity">
    <text evidence="1">Belongs to the bacterial ring-hydroxylating dioxygenase alpha subunit family.</text>
</comment>
<dbReference type="Proteomes" id="UP000001989">
    <property type="component" value="Chromosome"/>
</dbReference>
<keyword evidence="6" id="KW-0411">Iron-sulfur</keyword>
<dbReference type="Pfam" id="PF00848">
    <property type="entry name" value="Ring_hydroxyl_A"/>
    <property type="match status" value="1"/>
</dbReference>
<dbReference type="KEGG" id="swi:Swit_4174"/>
<feature type="domain" description="Rieske" evidence="7">
    <location>
        <begin position="42"/>
        <end position="154"/>
    </location>
</feature>
<evidence type="ECO:0000256" key="3">
    <source>
        <dbReference type="ARBA" id="ARBA00022723"/>
    </source>
</evidence>
<dbReference type="SUPFAM" id="SSF55961">
    <property type="entry name" value="Bet v1-like"/>
    <property type="match status" value="1"/>
</dbReference>
<evidence type="ECO:0000313" key="9">
    <source>
        <dbReference type="Proteomes" id="UP000001989"/>
    </source>
</evidence>
<keyword evidence="5" id="KW-0408">Iron</keyword>
<organism evidence="8 9">
    <name type="scientific">Rhizorhabdus wittichii (strain DSM 6014 / CCUG 31198 / JCM 15750 / NBRC 105917 / EY 4224 / RW1)</name>
    <name type="common">Sphingomonas wittichii</name>
    <dbReference type="NCBI Taxonomy" id="392499"/>
    <lineage>
        <taxon>Bacteria</taxon>
        <taxon>Pseudomonadati</taxon>
        <taxon>Pseudomonadota</taxon>
        <taxon>Alphaproteobacteria</taxon>
        <taxon>Sphingomonadales</taxon>
        <taxon>Sphingomonadaceae</taxon>
        <taxon>Rhizorhabdus</taxon>
    </lineage>
</organism>
<dbReference type="GO" id="GO:0051537">
    <property type="term" value="F:2 iron, 2 sulfur cluster binding"/>
    <property type="evidence" value="ECO:0007669"/>
    <property type="project" value="UniProtKB-KW"/>
</dbReference>
<dbReference type="InterPro" id="IPR017941">
    <property type="entry name" value="Rieske_2Fe-2S"/>
</dbReference>
<sequence length="440" mass="49359">MPGVGDGLRIDRLIEADRVHRTVYTDDMIFRREIKHIFGRSWLFVGHESQVPEPGSYFTTRLAGQPMVMVRQRDGSIKVLHNRCGHRGALVVNARMGKAHKFNCIYHGWTFDTDGCLLHVPLESGYEGTRFDICDPQFGMPAAATETYKGFVFARLAGDGPGLVDFLGGAREVIDHLLELSPTGRIEVRGNSFRSIYPCNWKIYLENLHDGVHPKFVHTSSVVASTEVRSGLKSSASGTEDDDFVLGVIAANGQSFGDMDKLQVNAYPNGHSSMRGFREAVTRSGPFETLRKELAERHGAEKSDEILARNWHNMCVYPNLSMHPGFLQLRTLTPLSTDRTMVEVWCMRLVGAPDEIYRRAVMYANTVHAPSSVIKPDDLEAYQRVQAGLQTDSAQWVSNHRRAGREEIGEGVKTDSALSEHFIRNQYQAWAHYMSETNDA</sequence>
<dbReference type="PANTHER" id="PTHR43756:SF1">
    <property type="entry name" value="3-PHENYLPROPIONATE_CINNAMIC ACID DIOXYGENASE SUBUNIT ALPHA"/>
    <property type="match status" value="1"/>
</dbReference>
<dbReference type="Gene3D" id="3.90.380.10">
    <property type="entry name" value="Naphthalene 1,2-dioxygenase Alpha Subunit, Chain A, domain 1"/>
    <property type="match status" value="1"/>
</dbReference>
<protein>
    <submittedName>
        <fullName evidence="8">Rieske (2Fe-2S) domain protein</fullName>
    </submittedName>
</protein>
<dbReference type="EMBL" id="CP000699">
    <property type="protein sequence ID" value="ABQ70514.1"/>
    <property type="molecule type" value="Genomic_DNA"/>
</dbReference>
<dbReference type="PROSITE" id="PS51296">
    <property type="entry name" value="RIESKE"/>
    <property type="match status" value="1"/>
</dbReference>
<keyword evidence="4" id="KW-0560">Oxidoreductase</keyword>
<dbReference type="CDD" id="cd08879">
    <property type="entry name" value="RHO_alpha_C_AntDO-like"/>
    <property type="match status" value="1"/>
</dbReference>
<dbReference type="Gene3D" id="2.102.10.10">
    <property type="entry name" value="Rieske [2Fe-2S] iron-sulphur domain"/>
    <property type="match status" value="1"/>
</dbReference>
<proteinExistence type="inferred from homology"/>
<dbReference type="OrthoDB" id="7456916at2"/>
<evidence type="ECO:0000256" key="1">
    <source>
        <dbReference type="ARBA" id="ARBA00008751"/>
    </source>
</evidence>
<dbReference type="GO" id="GO:0016491">
    <property type="term" value="F:oxidoreductase activity"/>
    <property type="evidence" value="ECO:0007669"/>
    <property type="project" value="UniProtKB-KW"/>
</dbReference>